<dbReference type="SUPFAM" id="SSF53271">
    <property type="entry name" value="PRTase-like"/>
    <property type="match status" value="1"/>
</dbReference>
<evidence type="ECO:0000256" key="2">
    <source>
        <dbReference type="ARBA" id="ARBA00011971"/>
    </source>
</evidence>
<comment type="caution">
    <text evidence="6">Lacks conserved residue(s) required for the propagation of feature annotation.</text>
</comment>
<dbReference type="RefSeq" id="WP_078812213.1">
    <property type="nucleotide sequence ID" value="NZ_FUYE01000003.1"/>
</dbReference>
<dbReference type="AlphaFoldDB" id="A0A1T4X588"/>
<dbReference type="OrthoDB" id="9802134at2"/>
<sequence>MSLESDRAELAQILRTKSVKTGKFTLASGKESDLYVDCRLTTLDARGAVLVGRVLHDLLRQKEAALGISVGSLGGLTMGADPLTLAVAMTSSLAGDAKVVQAFNVRKEPKGHGRGKRIEGNFDPAQPVVVVDDVITTGDSTLKAIQAIEDEGGKVAFALILVDRQEGGRDNIESKGYPVVAAYTRADLV</sequence>
<dbReference type="UniPathway" id="UPA00070">
    <property type="reaction ID" value="UER00119"/>
</dbReference>
<comment type="subunit">
    <text evidence="6">Homodimer.</text>
</comment>
<dbReference type="InterPro" id="IPR000836">
    <property type="entry name" value="PRTase_dom"/>
</dbReference>
<dbReference type="CDD" id="cd06223">
    <property type="entry name" value="PRTases_typeI"/>
    <property type="match status" value="1"/>
</dbReference>
<evidence type="ECO:0000256" key="4">
    <source>
        <dbReference type="ARBA" id="ARBA00022679"/>
    </source>
</evidence>
<feature type="binding site" evidence="6">
    <location>
        <position position="164"/>
    </location>
    <ligand>
        <name>orotate</name>
        <dbReference type="ChEBI" id="CHEBI:30839"/>
    </ligand>
</feature>
<comment type="catalytic activity">
    <reaction evidence="6">
        <text>orotidine 5'-phosphate + diphosphate = orotate + 5-phospho-alpha-D-ribose 1-diphosphate</text>
        <dbReference type="Rhea" id="RHEA:10380"/>
        <dbReference type="ChEBI" id="CHEBI:30839"/>
        <dbReference type="ChEBI" id="CHEBI:33019"/>
        <dbReference type="ChEBI" id="CHEBI:57538"/>
        <dbReference type="ChEBI" id="CHEBI:58017"/>
        <dbReference type="EC" id="2.4.2.10"/>
    </reaction>
</comment>
<comment type="cofactor">
    <cofactor evidence="6">
        <name>Mg(2+)</name>
        <dbReference type="ChEBI" id="CHEBI:18420"/>
    </cofactor>
</comment>
<feature type="binding site" evidence="6">
    <location>
        <position position="110"/>
    </location>
    <ligand>
        <name>5-phospho-alpha-D-ribose 1-diphosphate</name>
        <dbReference type="ChEBI" id="CHEBI:58017"/>
        <note>ligand shared between dimeric partners</note>
    </ligand>
</feature>
<dbReference type="GO" id="GO:0004588">
    <property type="term" value="F:orotate phosphoribosyltransferase activity"/>
    <property type="evidence" value="ECO:0007669"/>
    <property type="project" value="UniProtKB-UniRule"/>
</dbReference>
<dbReference type="HAMAP" id="MF_01208">
    <property type="entry name" value="PyrE"/>
    <property type="match status" value="1"/>
</dbReference>
<dbReference type="Proteomes" id="UP000190774">
    <property type="component" value="Unassembled WGS sequence"/>
</dbReference>
<dbReference type="GO" id="GO:0019856">
    <property type="term" value="P:pyrimidine nucleobase biosynthetic process"/>
    <property type="evidence" value="ECO:0007669"/>
    <property type="project" value="TreeGrafter"/>
</dbReference>
<comment type="similarity">
    <text evidence="6">Belongs to the purine/pyrimidine phosphoribosyltransferase family. PyrE subfamily.</text>
</comment>
<dbReference type="InterPro" id="IPR004467">
    <property type="entry name" value="Or_phspho_trans_dom"/>
</dbReference>
<dbReference type="EC" id="2.4.2.10" evidence="2 6"/>
<proteinExistence type="inferred from homology"/>
<keyword evidence="8" id="KW-1185">Reference proteome</keyword>
<dbReference type="NCBIfam" id="TIGR00336">
    <property type="entry name" value="pyrE"/>
    <property type="match status" value="1"/>
</dbReference>
<comment type="function">
    <text evidence="6">Catalyzes the transfer of a ribosyl phosphate group from 5-phosphoribose 1-diphosphate to orotate, leading to the formation of orotidine monophosphate (OMP).</text>
</comment>
<accession>A0A1T4X588</accession>
<reference evidence="8" key="1">
    <citation type="submission" date="2017-02" db="EMBL/GenBank/DDBJ databases">
        <authorList>
            <person name="Varghese N."/>
            <person name="Submissions S."/>
        </authorList>
    </citation>
    <scope>NUCLEOTIDE SEQUENCE [LARGE SCALE GENOMIC DNA]</scope>
    <source>
        <strain evidence="8">ATCC 700200</strain>
    </source>
</reference>
<dbReference type="PANTHER" id="PTHR19278:SF9">
    <property type="entry name" value="URIDINE 5'-MONOPHOSPHATE SYNTHASE"/>
    <property type="match status" value="1"/>
</dbReference>
<protein>
    <recommendedName>
        <fullName evidence="2 6">Orotate phosphoribosyltransferase</fullName>
        <shortName evidence="6">OPRT</shortName>
        <shortName evidence="6">OPRTase</shortName>
        <ecNumber evidence="2 6">2.4.2.10</ecNumber>
    </recommendedName>
</protein>
<feature type="binding site" evidence="6">
    <location>
        <position position="112"/>
    </location>
    <ligand>
        <name>5-phospho-alpha-D-ribose 1-diphosphate</name>
        <dbReference type="ChEBI" id="CHEBI:58017"/>
        <note>ligand shared between dimeric partners</note>
    </ligand>
</feature>
<dbReference type="PANTHER" id="PTHR19278">
    <property type="entry name" value="OROTATE PHOSPHORIBOSYLTRANSFERASE"/>
    <property type="match status" value="1"/>
</dbReference>
<dbReference type="InterPro" id="IPR023031">
    <property type="entry name" value="OPRT"/>
</dbReference>
<comment type="pathway">
    <text evidence="1 6">Pyrimidine metabolism; UMP biosynthesis via de novo pathway; UMP from orotate: step 1/2.</text>
</comment>
<evidence type="ECO:0000313" key="8">
    <source>
        <dbReference type="Proteomes" id="UP000190774"/>
    </source>
</evidence>
<feature type="binding site" evidence="6">
    <location>
        <position position="106"/>
    </location>
    <ligand>
        <name>5-phospho-alpha-D-ribose 1-diphosphate</name>
        <dbReference type="ChEBI" id="CHEBI:58017"/>
        <note>ligand shared between dimeric partners</note>
    </ligand>
</feature>
<keyword evidence="6" id="KW-0460">Magnesium</keyword>
<feature type="binding site" description="in other chain" evidence="6">
    <location>
        <position position="107"/>
    </location>
    <ligand>
        <name>5-phospho-alpha-D-ribose 1-diphosphate</name>
        <dbReference type="ChEBI" id="CHEBI:58017"/>
        <note>ligand shared between dimeric partners</note>
    </ligand>
</feature>
<dbReference type="GO" id="GO:0000287">
    <property type="term" value="F:magnesium ion binding"/>
    <property type="evidence" value="ECO:0007669"/>
    <property type="project" value="UniProtKB-UniRule"/>
</dbReference>
<feature type="binding site" evidence="6">
    <location>
        <position position="136"/>
    </location>
    <ligand>
        <name>orotate</name>
        <dbReference type="ChEBI" id="CHEBI:30839"/>
    </ligand>
</feature>
<dbReference type="GO" id="GO:0044205">
    <property type="term" value="P:'de novo' UMP biosynthetic process"/>
    <property type="evidence" value="ECO:0007669"/>
    <property type="project" value="UniProtKB-UniRule"/>
</dbReference>
<dbReference type="InterPro" id="IPR029057">
    <property type="entry name" value="PRTase-like"/>
</dbReference>
<evidence type="ECO:0000256" key="1">
    <source>
        <dbReference type="ARBA" id="ARBA00004889"/>
    </source>
</evidence>
<keyword evidence="3 6" id="KW-0328">Glycosyltransferase</keyword>
<keyword evidence="5 6" id="KW-0665">Pyrimidine biosynthesis</keyword>
<keyword evidence="4 6" id="KW-0808">Transferase</keyword>
<dbReference type="Gene3D" id="3.40.50.2020">
    <property type="match status" value="1"/>
</dbReference>
<feature type="binding site" description="in other chain" evidence="6">
    <location>
        <begin position="132"/>
        <end position="140"/>
    </location>
    <ligand>
        <name>5-phospho-alpha-D-ribose 1-diphosphate</name>
        <dbReference type="ChEBI" id="CHEBI:58017"/>
        <note>ligand shared between dimeric partners</note>
    </ligand>
</feature>
<dbReference type="STRING" id="48467.SAMN02745166_00997"/>
<name>A0A1T4X588_9BACT</name>
<evidence type="ECO:0000256" key="3">
    <source>
        <dbReference type="ARBA" id="ARBA00022676"/>
    </source>
</evidence>
<organism evidence="7 8">
    <name type="scientific">Prosthecobacter debontii</name>
    <dbReference type="NCBI Taxonomy" id="48467"/>
    <lineage>
        <taxon>Bacteria</taxon>
        <taxon>Pseudomonadati</taxon>
        <taxon>Verrucomicrobiota</taxon>
        <taxon>Verrucomicrobiia</taxon>
        <taxon>Verrucomicrobiales</taxon>
        <taxon>Verrucomicrobiaceae</taxon>
        <taxon>Prosthecobacter</taxon>
    </lineage>
</organism>
<evidence type="ECO:0000313" key="7">
    <source>
        <dbReference type="EMBL" id="SKA84288.1"/>
    </source>
</evidence>
<gene>
    <name evidence="6" type="primary">pyrE</name>
    <name evidence="7" type="ORF">SAMN02745166_00997</name>
</gene>
<dbReference type="EMBL" id="FUYE01000003">
    <property type="protein sequence ID" value="SKA84288.1"/>
    <property type="molecule type" value="Genomic_DNA"/>
</dbReference>
<evidence type="ECO:0000256" key="5">
    <source>
        <dbReference type="ARBA" id="ARBA00022975"/>
    </source>
</evidence>
<evidence type="ECO:0000256" key="6">
    <source>
        <dbReference type="HAMAP-Rule" id="MF_01208"/>
    </source>
</evidence>